<evidence type="ECO:0000256" key="2">
    <source>
        <dbReference type="ARBA" id="ARBA00022786"/>
    </source>
</evidence>
<keyword evidence="2" id="KW-0833">Ubl conjugation pathway</keyword>
<accession>A0AAD9XDU0</accession>
<name>A0AAD9XDU0_9ROSI</name>
<gene>
    <name evidence="8" type="ORF">Ddye_010681</name>
</gene>
<comment type="pathway">
    <text evidence="1">Protein modification; protein ubiquitination.</text>
</comment>
<keyword evidence="4" id="KW-0175">Coiled coil</keyword>
<dbReference type="SMART" id="SM00225">
    <property type="entry name" value="BTB"/>
    <property type="match status" value="1"/>
</dbReference>
<organism evidence="8 9">
    <name type="scientific">Dipteronia dyeriana</name>
    <dbReference type="NCBI Taxonomy" id="168575"/>
    <lineage>
        <taxon>Eukaryota</taxon>
        <taxon>Viridiplantae</taxon>
        <taxon>Streptophyta</taxon>
        <taxon>Embryophyta</taxon>
        <taxon>Tracheophyta</taxon>
        <taxon>Spermatophyta</taxon>
        <taxon>Magnoliopsida</taxon>
        <taxon>eudicotyledons</taxon>
        <taxon>Gunneridae</taxon>
        <taxon>Pentapetalae</taxon>
        <taxon>rosids</taxon>
        <taxon>malvids</taxon>
        <taxon>Sapindales</taxon>
        <taxon>Sapindaceae</taxon>
        <taxon>Hippocastanoideae</taxon>
        <taxon>Acereae</taxon>
        <taxon>Dipteronia</taxon>
    </lineage>
</organism>
<evidence type="ECO:0000256" key="1">
    <source>
        <dbReference type="ARBA" id="ARBA00004906"/>
    </source>
</evidence>
<feature type="region of interest" description="Disordered" evidence="5">
    <location>
        <begin position="466"/>
        <end position="490"/>
    </location>
</feature>
<evidence type="ECO:0000256" key="5">
    <source>
        <dbReference type="SAM" id="MobiDB-lite"/>
    </source>
</evidence>
<reference evidence="8" key="1">
    <citation type="journal article" date="2023" name="Plant J.">
        <title>Genome sequences and population genomics provide insights into the demographic history, inbreeding, and mutation load of two 'living fossil' tree species of Dipteronia.</title>
        <authorList>
            <person name="Feng Y."/>
            <person name="Comes H.P."/>
            <person name="Chen J."/>
            <person name="Zhu S."/>
            <person name="Lu R."/>
            <person name="Zhang X."/>
            <person name="Li P."/>
            <person name="Qiu J."/>
            <person name="Olsen K.M."/>
            <person name="Qiu Y."/>
        </authorList>
    </citation>
    <scope>NUCLEOTIDE SEQUENCE</scope>
    <source>
        <strain evidence="8">KIB01</strain>
    </source>
</reference>
<dbReference type="EMBL" id="JANJYI010000003">
    <property type="protein sequence ID" value="KAK2657629.1"/>
    <property type="molecule type" value="Genomic_DNA"/>
</dbReference>
<dbReference type="PROSITE" id="PS50097">
    <property type="entry name" value="BTB"/>
    <property type="match status" value="1"/>
</dbReference>
<proteinExistence type="inferred from homology"/>
<dbReference type="Pfam" id="PF03000">
    <property type="entry name" value="NPH3"/>
    <property type="match status" value="1"/>
</dbReference>
<feature type="domain" description="NPH3" evidence="7">
    <location>
        <begin position="225"/>
        <end position="293"/>
    </location>
</feature>
<dbReference type="Pfam" id="PF00651">
    <property type="entry name" value="BTB"/>
    <property type="match status" value="1"/>
</dbReference>
<dbReference type="InterPro" id="IPR027356">
    <property type="entry name" value="NPH3_dom"/>
</dbReference>
<dbReference type="InterPro" id="IPR000210">
    <property type="entry name" value="BTB/POZ_dom"/>
</dbReference>
<dbReference type="InterPro" id="IPR011333">
    <property type="entry name" value="SKP1/BTB/POZ_sf"/>
</dbReference>
<feature type="domain" description="BTB" evidence="6">
    <location>
        <begin position="54"/>
        <end position="118"/>
    </location>
</feature>
<dbReference type="Gene3D" id="3.30.710.10">
    <property type="entry name" value="Potassium Channel Kv1.1, Chain A"/>
    <property type="match status" value="1"/>
</dbReference>
<comment type="caution">
    <text evidence="8">The sequence shown here is derived from an EMBL/GenBank/DDBJ whole genome shotgun (WGS) entry which is preliminary data.</text>
</comment>
<dbReference type="Proteomes" id="UP001280121">
    <property type="component" value="Unassembled WGS sequence"/>
</dbReference>
<evidence type="ECO:0000256" key="4">
    <source>
        <dbReference type="SAM" id="Coils"/>
    </source>
</evidence>
<sequence>MRSWKNLGVVETIYEEEYEDSCSSSHSSSLSPSSPPANLQSRVEAWSVAKSCKTDVLIRVDGTSFRLHKDPLTSRSTYLKRQLTDLSDLTLSPPLNITSETFSVLADFCYGAPLVITPFNVAALRTAAELLQMTDTNNGGDEDLRHITESYFSRAVSVNQEYTLIVFRSCLNLLPEAETTAFLVSRCIEVLTLTHEGYGIVNLFKDVITLRAEDLKIVAESMYLRFASHDVVYEIIDLYLKEHNGKITEEQKTELCSFIDCNKLSSQLLLRAVQNPRMPLRFIIRAMLAEQLNTHHSIFSATHSHYQHSSLEHHQRNPSDPITLGTILQRDAALREASQLKAAMKATSLRIQNLENELSGMKKILDETEKEKNNELNDMNNNRLLHEQAEKERNDLINGVKKLLHQTEIERSELDDMNRLLCEPEKGKSVLHSGRSLSFHYRKENKIERDERGSVSSLNVRFPGREERRVLGSSSPEGSCNDGKKKNKNIGKRLISGLKSAFRLSKPSSNKEILSRDMDANKARDGHEDHEHEGFMVIKEDLPFRLRNITLGV</sequence>
<keyword evidence="9" id="KW-1185">Reference proteome</keyword>
<evidence type="ECO:0000256" key="3">
    <source>
        <dbReference type="PROSITE-ProRule" id="PRU00982"/>
    </source>
</evidence>
<evidence type="ECO:0000259" key="7">
    <source>
        <dbReference type="PROSITE" id="PS51649"/>
    </source>
</evidence>
<protein>
    <recommendedName>
        <fullName evidence="10">BTB/POZ domain-containing protein</fullName>
    </recommendedName>
</protein>
<dbReference type="PROSITE" id="PS51649">
    <property type="entry name" value="NPH3"/>
    <property type="match status" value="1"/>
</dbReference>
<dbReference type="PANTHER" id="PTHR32370">
    <property type="entry name" value="OS12G0117600 PROTEIN"/>
    <property type="match status" value="1"/>
</dbReference>
<comment type="similarity">
    <text evidence="3">Belongs to the NPH3 family.</text>
</comment>
<evidence type="ECO:0008006" key="10">
    <source>
        <dbReference type="Google" id="ProtNLM"/>
    </source>
</evidence>
<dbReference type="SUPFAM" id="SSF54695">
    <property type="entry name" value="POZ domain"/>
    <property type="match status" value="1"/>
</dbReference>
<evidence type="ECO:0000313" key="8">
    <source>
        <dbReference type="EMBL" id="KAK2657629.1"/>
    </source>
</evidence>
<evidence type="ECO:0000313" key="9">
    <source>
        <dbReference type="Proteomes" id="UP001280121"/>
    </source>
</evidence>
<dbReference type="AlphaFoldDB" id="A0AAD9XDU0"/>
<dbReference type="InterPro" id="IPR043454">
    <property type="entry name" value="NPH3/RPT2-like"/>
</dbReference>
<feature type="coiled-coil region" evidence="4">
    <location>
        <begin position="337"/>
        <end position="406"/>
    </location>
</feature>
<evidence type="ECO:0000259" key="6">
    <source>
        <dbReference type="PROSITE" id="PS50097"/>
    </source>
</evidence>